<reference evidence="3 4" key="1">
    <citation type="submission" date="2017-10" db="EMBL/GenBank/DDBJ databases">
        <title>The draft genome sequence of Lewinella nigricans NBRC 102662.</title>
        <authorList>
            <person name="Wang K."/>
        </authorList>
    </citation>
    <scope>NUCLEOTIDE SEQUENCE [LARGE SCALE GENOMIC DNA]</scope>
    <source>
        <strain evidence="3 4">NBRC 102662</strain>
    </source>
</reference>
<dbReference type="InterPro" id="IPR023408">
    <property type="entry name" value="MscS_beta-dom_sf"/>
</dbReference>
<dbReference type="RefSeq" id="WP_099152325.1">
    <property type="nucleotide sequence ID" value="NZ_PDUD01000026.1"/>
</dbReference>
<proteinExistence type="predicted"/>
<keyword evidence="4" id="KW-1185">Reference proteome</keyword>
<feature type="transmembrane region" description="Helical" evidence="1">
    <location>
        <begin position="150"/>
        <end position="174"/>
    </location>
</feature>
<dbReference type="Pfam" id="PF05552">
    <property type="entry name" value="MS_channel_1st_1"/>
    <property type="match status" value="2"/>
</dbReference>
<dbReference type="InterPro" id="IPR045275">
    <property type="entry name" value="MscS_archaea/bacteria_type"/>
</dbReference>
<dbReference type="GO" id="GO:0016020">
    <property type="term" value="C:membrane"/>
    <property type="evidence" value="ECO:0007669"/>
    <property type="project" value="InterPro"/>
</dbReference>
<evidence type="ECO:0000256" key="1">
    <source>
        <dbReference type="SAM" id="Phobius"/>
    </source>
</evidence>
<feature type="transmembrane region" description="Helical" evidence="1">
    <location>
        <begin position="20"/>
        <end position="44"/>
    </location>
</feature>
<keyword evidence="1" id="KW-0812">Transmembrane</keyword>
<keyword evidence="1" id="KW-1133">Transmembrane helix</keyword>
<dbReference type="PANTHER" id="PTHR30221">
    <property type="entry name" value="SMALL-CONDUCTANCE MECHANOSENSITIVE CHANNEL"/>
    <property type="match status" value="1"/>
</dbReference>
<accession>A0A2D0N828</accession>
<gene>
    <name evidence="3" type="ORF">CRP01_22310</name>
</gene>
<evidence type="ECO:0000313" key="3">
    <source>
        <dbReference type="EMBL" id="PHN04299.1"/>
    </source>
</evidence>
<dbReference type="GO" id="GO:0008381">
    <property type="term" value="F:mechanosensitive monoatomic ion channel activity"/>
    <property type="evidence" value="ECO:0007669"/>
    <property type="project" value="InterPro"/>
</dbReference>
<dbReference type="PANTHER" id="PTHR30221:SF1">
    <property type="entry name" value="SMALL-CONDUCTANCE MECHANOSENSITIVE CHANNEL"/>
    <property type="match status" value="1"/>
</dbReference>
<dbReference type="Gene3D" id="2.30.30.60">
    <property type="match status" value="1"/>
</dbReference>
<dbReference type="Pfam" id="PF00924">
    <property type="entry name" value="MS_channel_2nd"/>
    <property type="match status" value="1"/>
</dbReference>
<feature type="domain" description="Mechanosensitive ion channel MscS" evidence="2">
    <location>
        <begin position="209"/>
        <end position="267"/>
    </location>
</feature>
<feature type="transmembrane region" description="Helical" evidence="1">
    <location>
        <begin position="186"/>
        <end position="206"/>
    </location>
</feature>
<comment type="caution">
    <text evidence="3">The sequence shown here is derived from an EMBL/GenBank/DDBJ whole genome shotgun (WGS) entry which is preliminary data.</text>
</comment>
<dbReference type="Gene3D" id="1.10.287.1260">
    <property type="match status" value="1"/>
</dbReference>
<keyword evidence="1" id="KW-0472">Membrane</keyword>
<dbReference type="InterPro" id="IPR006685">
    <property type="entry name" value="MscS_channel_2nd"/>
</dbReference>
<dbReference type="InterPro" id="IPR008910">
    <property type="entry name" value="MSC_TM_helix"/>
</dbReference>
<feature type="transmembrane region" description="Helical" evidence="1">
    <location>
        <begin position="85"/>
        <end position="111"/>
    </location>
</feature>
<dbReference type="EMBL" id="PDUD01000026">
    <property type="protein sequence ID" value="PHN04299.1"/>
    <property type="molecule type" value="Genomic_DNA"/>
</dbReference>
<evidence type="ECO:0000259" key="2">
    <source>
        <dbReference type="Pfam" id="PF00924"/>
    </source>
</evidence>
<protein>
    <recommendedName>
        <fullName evidence="2">Mechanosensitive ion channel MscS domain-containing protein</fullName>
    </recommendedName>
</protein>
<evidence type="ECO:0000313" key="4">
    <source>
        <dbReference type="Proteomes" id="UP000223913"/>
    </source>
</evidence>
<organism evidence="3 4">
    <name type="scientific">Flavilitoribacter nigricans (strain ATCC 23147 / DSM 23189 / NBRC 102662 / NCIMB 1420 / SS-2)</name>
    <name type="common">Lewinella nigricans</name>
    <dbReference type="NCBI Taxonomy" id="1122177"/>
    <lineage>
        <taxon>Bacteria</taxon>
        <taxon>Pseudomonadati</taxon>
        <taxon>Bacteroidota</taxon>
        <taxon>Saprospiria</taxon>
        <taxon>Saprospirales</taxon>
        <taxon>Lewinellaceae</taxon>
        <taxon>Flavilitoribacter</taxon>
    </lineage>
</organism>
<sequence>MNLYLQANFSVLEELGRNFLGVIDNLVGALLLLVIGFIISKLIAKFLRKLLKTIGIDRLANRLNEIDLFYKNNIKITPSTLIPKIIYYLLLFIFIIAATDVLGMAVISNLMGELLNYIPNAIAAFIVLVIGLIVADLLKNLIKTTCESLGIPAAGVISTAVFYFVFINIIMMALKQGNIETTFIEQNISIILAGIIFAFAIGYGLASRNLVANFLSSFYNKDKIKIGDVITVDGVKGEVIEIDNTSLTLRSGAMRTIIPLSKLTTESLSVHDQG</sequence>
<dbReference type="OrthoDB" id="1493289at2"/>
<feature type="transmembrane region" description="Helical" evidence="1">
    <location>
        <begin position="117"/>
        <end position="138"/>
    </location>
</feature>
<dbReference type="AlphaFoldDB" id="A0A2D0N828"/>
<dbReference type="Proteomes" id="UP000223913">
    <property type="component" value="Unassembled WGS sequence"/>
</dbReference>
<name>A0A2D0N828_FLAN2</name>